<feature type="region of interest" description="Disordered" evidence="2">
    <location>
        <begin position="868"/>
        <end position="901"/>
    </location>
</feature>
<feature type="coiled-coil region" evidence="1">
    <location>
        <begin position="526"/>
        <end position="671"/>
    </location>
</feature>
<feature type="compositionally biased region" description="Polar residues" evidence="2">
    <location>
        <begin position="770"/>
        <end position="782"/>
    </location>
</feature>
<feature type="coiled-coil region" evidence="1">
    <location>
        <begin position="944"/>
        <end position="1132"/>
    </location>
</feature>
<dbReference type="GO" id="GO:0005813">
    <property type="term" value="C:centrosome"/>
    <property type="evidence" value="ECO:0007669"/>
    <property type="project" value="TreeGrafter"/>
</dbReference>
<feature type="compositionally biased region" description="Basic and acidic residues" evidence="2">
    <location>
        <begin position="891"/>
        <end position="901"/>
    </location>
</feature>
<keyword evidence="1" id="KW-0175">Coiled coil</keyword>
<dbReference type="GO" id="GO:0031122">
    <property type="term" value="P:cytoplasmic microtubule organization"/>
    <property type="evidence" value="ECO:0007669"/>
    <property type="project" value="TreeGrafter"/>
</dbReference>
<feature type="region of interest" description="Disordered" evidence="2">
    <location>
        <begin position="212"/>
        <end position="240"/>
    </location>
</feature>
<feature type="compositionally biased region" description="Low complexity" evidence="2">
    <location>
        <begin position="1279"/>
        <end position="1290"/>
    </location>
</feature>
<dbReference type="GO" id="GO:0030705">
    <property type="term" value="P:cytoskeleton-dependent intracellular transport"/>
    <property type="evidence" value="ECO:0007669"/>
    <property type="project" value="TreeGrafter"/>
</dbReference>
<dbReference type="Proteomes" id="UP000314980">
    <property type="component" value="Unassembled WGS sequence"/>
</dbReference>
<evidence type="ECO:0000256" key="2">
    <source>
        <dbReference type="SAM" id="MobiDB-lite"/>
    </source>
</evidence>
<evidence type="ECO:0000313" key="4">
    <source>
        <dbReference type="Proteomes" id="UP000314980"/>
    </source>
</evidence>
<evidence type="ECO:0000256" key="1">
    <source>
        <dbReference type="SAM" id="Coils"/>
    </source>
</evidence>
<dbReference type="PANTHER" id="PTHR18947:SF30">
    <property type="entry name" value="GIRDIN"/>
    <property type="match status" value="1"/>
</dbReference>
<feature type="region of interest" description="Disordered" evidence="2">
    <location>
        <begin position="1271"/>
        <end position="1290"/>
    </location>
</feature>
<feature type="region of interest" description="Disordered" evidence="2">
    <location>
        <begin position="1437"/>
        <end position="1526"/>
    </location>
</feature>
<dbReference type="InterPro" id="IPR036872">
    <property type="entry name" value="CH_dom_sf"/>
</dbReference>
<accession>A0A4W6C7E9</accession>
<feature type="region of interest" description="Disordered" evidence="2">
    <location>
        <begin position="1331"/>
        <end position="1412"/>
    </location>
</feature>
<proteinExistence type="predicted"/>
<dbReference type="Gene3D" id="1.10.418.10">
    <property type="entry name" value="Calponin-like domain"/>
    <property type="match status" value="1"/>
</dbReference>
<feature type="compositionally biased region" description="Low complexity" evidence="2">
    <location>
        <begin position="1331"/>
        <end position="1374"/>
    </location>
</feature>
<gene>
    <name evidence="3" type="primary">mettl26</name>
</gene>
<reference evidence="3" key="3">
    <citation type="submission" date="2025-09" db="UniProtKB">
        <authorList>
            <consortium name="Ensembl"/>
        </authorList>
    </citation>
    <scope>IDENTIFICATION</scope>
</reference>
<organism evidence="3 4">
    <name type="scientific">Lates calcarifer</name>
    <name type="common">Barramundi</name>
    <name type="synonym">Holocentrus calcarifer</name>
    <dbReference type="NCBI Taxonomy" id="8187"/>
    <lineage>
        <taxon>Eukaryota</taxon>
        <taxon>Metazoa</taxon>
        <taxon>Chordata</taxon>
        <taxon>Craniata</taxon>
        <taxon>Vertebrata</taxon>
        <taxon>Euteleostomi</taxon>
        <taxon>Actinopterygii</taxon>
        <taxon>Neopterygii</taxon>
        <taxon>Teleostei</taxon>
        <taxon>Neoteleostei</taxon>
        <taxon>Acanthomorphata</taxon>
        <taxon>Carangaria</taxon>
        <taxon>Carangaria incertae sedis</taxon>
        <taxon>Centropomidae</taxon>
        <taxon>Lates</taxon>
    </lineage>
</organism>
<feature type="compositionally biased region" description="Polar residues" evidence="2">
    <location>
        <begin position="1459"/>
        <end position="1477"/>
    </location>
</feature>
<dbReference type="GO" id="GO:0051959">
    <property type="term" value="F:dynein light intermediate chain binding"/>
    <property type="evidence" value="ECO:0007669"/>
    <property type="project" value="TreeGrafter"/>
</dbReference>
<dbReference type="PANTHER" id="PTHR18947">
    <property type="entry name" value="HOOK PROTEINS"/>
    <property type="match status" value="1"/>
</dbReference>
<feature type="compositionally biased region" description="Low complexity" evidence="2">
    <location>
        <begin position="871"/>
        <end position="889"/>
    </location>
</feature>
<name>A0A4W6C7E9_LATCA</name>
<dbReference type="GO" id="GO:0008017">
    <property type="term" value="F:microtubule binding"/>
    <property type="evidence" value="ECO:0007669"/>
    <property type="project" value="TreeGrafter"/>
</dbReference>
<evidence type="ECO:0000313" key="3">
    <source>
        <dbReference type="Ensembl" id="ENSLCAP00010007576.1"/>
    </source>
</evidence>
<feature type="region of interest" description="Disordered" evidence="2">
    <location>
        <begin position="762"/>
        <end position="786"/>
    </location>
</feature>
<reference evidence="4" key="1">
    <citation type="submission" date="2015-09" db="EMBL/GenBank/DDBJ databases">
        <authorList>
            <person name="Sai Rama Sridatta P."/>
        </authorList>
    </citation>
    <scope>NUCLEOTIDE SEQUENCE [LARGE SCALE GENOMIC DNA]</scope>
</reference>
<dbReference type="GO" id="GO:0005737">
    <property type="term" value="C:cytoplasm"/>
    <property type="evidence" value="ECO:0007669"/>
    <property type="project" value="TreeGrafter"/>
</dbReference>
<feature type="compositionally biased region" description="Basic and acidic residues" evidence="2">
    <location>
        <begin position="1495"/>
        <end position="1509"/>
    </location>
</feature>
<feature type="region of interest" description="Disordered" evidence="2">
    <location>
        <begin position="1155"/>
        <end position="1176"/>
    </location>
</feature>
<dbReference type="SUPFAM" id="SSF116907">
    <property type="entry name" value="Hook domain"/>
    <property type="match status" value="1"/>
</dbReference>
<dbReference type="Ensembl" id="ENSLCAT00010007763.1">
    <property type="protein sequence ID" value="ENSLCAP00010007576.1"/>
    <property type="gene ID" value="ENSLCAG00010003699.1"/>
</dbReference>
<reference evidence="3" key="2">
    <citation type="submission" date="2025-08" db="UniProtKB">
        <authorList>
            <consortium name="Ensembl"/>
        </authorList>
    </citation>
    <scope>IDENTIFICATION</scope>
</reference>
<keyword evidence="4" id="KW-1185">Reference proteome</keyword>
<dbReference type="GeneTree" id="ENSGT00940000155559"/>
<dbReference type="InParanoid" id="A0A4W6C7E9"/>
<sequence length="1554" mass="177427">MESGVFLPCLDQFMLSPLVTWVKTFVPNDAGVHLDFSELLDGDFLNDIMTQINPSATPQGVNKASRDPSQRIQNLNFLVQQIKTYYLDNLRQLIMIPLPNVLLLGRTPYYLNVSINSHVYFQCEKKEEYIERIQTLDFDTKAAIAAHIQELTHSQENVLDLQWLESSEMNPDEVEAVLKNMATHLRHLLDQRDTHLETIAELMQEKEGVVSLLGSPSSPQSGGYSPSIQQQQQAGSQQHLAVELADSKAKIRRLRQELEEKSEQMLDCRHELENMEAELKRIQQENSQLVGDARAARTYRDELDALRERAIKADKLESEVGRYREQLHKLEFYKAKVEELKEDNRVLQETKEVLEDQLAGWRARSDKIHQLEKHILMLKARVHDMEQEREADRRRVEELQEENLALCLAQRRSMEESQHLGWELEQLSKTNENSQGENYLRIQEKGQLEDGDGGEHFKELMSDLEVLENVHNRLHCFVGSRDHSPGSKNSSPCHDRILTGLPTRSSYTSKHTQRLEAKCKALDTVNQHLQTSLDNTDRKVQRLEAEVQELEAENQSLQATLEELRISARRLEQLETEKQSLEQETTALERDKRQLEKENRRLRQQAEIQEANLDSSNVCMASLEREMRLLVKEAEGLRETAERVKGLERDNRELTKQAAIDQRTLATLREELVSEKLKNQQRDNELERLTHELEMRNLLFFLLCGRFKMLESELESSLKKSLQIKEDKMAALEARLQESSALNQQLRQELKTVKLSYEALQQRQEEEGTASGSTPPTETSKAMSEWLRESQEATKELLKAKDHLIEVERNNATLEAERQAMQAQLKQLESQSDSQQAQILALQRQAASLQENNTALQTHNANLQVEKSTLNSQSASLMAQNSQLQQQQSRTESERDSAIQEREELRGVHEQLLRDHERLTALHERQAMEYEALMGKHGCLKNAHRTLELEHRTLQDRYNSLLQQRAKLEDLEKALKEEQMRMALEKEQHKTTAAECTLNTHTYRQLLNDNELLTADHKQLKSQLNEAKLEHTWLEADFSKLKKEFQQLDIASTKLNNQCELLSQLKGNLEEENRHLLSQIETLMLQNRTLLEQTMESKDLFHVEERQYIDKLNDLRRQKEKLEEKIMDQYKFYEPSPPRRRGNWITLKLKKLIKSSSREHGPDRPPTPTHSGVTESHLVCHDNGSFISSDGSGASNSAGDAISPQRRTTLRMFPRMRNRLKDRDKVKSIFRRSMCKKECGPVSADMEEDRKDALTSSLTTSILSILHLHHHPTTPPPGRLHTTTNTNTTDTVPDVSELWVTGRSIHEPLFCLMSSALVRSLNGVQSRAQSESSGEFSLSLENEPWSNGSSPIQQPPSRRSSSSYQPPSDTSTPQHKQKASTMGSRGKVTRRSSDAGGTDKINPGLNEMNSKSSLSKADAIRASACSPITVLYVQGKSSSMSEGRLKGPKSPKSLPRASSVISTAEGSSRRSSVNSDCRVTVKTDSHQAQVSQESHNQEGRRRCGEEQRAHPGGAPGKREHQETPAGAGDLLRYRATCHTLRSGPAEYNLAALRV</sequence>
<protein>
    <submittedName>
        <fullName evidence="3">Coiled-coil domain containing 88Aa</fullName>
    </submittedName>
</protein>
<feature type="compositionally biased region" description="Low complexity" evidence="2">
    <location>
        <begin position="212"/>
        <end position="238"/>
    </location>
</feature>